<evidence type="ECO:0000256" key="6">
    <source>
        <dbReference type="ARBA" id="ARBA00022741"/>
    </source>
</evidence>
<evidence type="ECO:0000256" key="5">
    <source>
        <dbReference type="ARBA" id="ARBA00022692"/>
    </source>
</evidence>
<keyword evidence="5 11" id="KW-0812">Transmembrane</keyword>
<keyword evidence="3" id="KW-0813">Transport</keyword>
<dbReference type="SMART" id="SM00382">
    <property type="entry name" value="AAA"/>
    <property type="match status" value="1"/>
</dbReference>
<keyword evidence="10 11" id="KW-0472">Membrane</keyword>
<evidence type="ECO:0000256" key="9">
    <source>
        <dbReference type="ARBA" id="ARBA00022989"/>
    </source>
</evidence>
<dbReference type="CDD" id="cd03219">
    <property type="entry name" value="ABC_Mj1267_LivG_branched"/>
    <property type="match status" value="1"/>
</dbReference>
<evidence type="ECO:0000256" key="8">
    <source>
        <dbReference type="ARBA" id="ARBA00022970"/>
    </source>
</evidence>
<evidence type="ECO:0000259" key="12">
    <source>
        <dbReference type="PROSITE" id="PS50893"/>
    </source>
</evidence>
<dbReference type="PROSITE" id="PS50893">
    <property type="entry name" value="ABC_TRANSPORTER_2"/>
    <property type="match status" value="1"/>
</dbReference>
<dbReference type="InterPro" id="IPR003593">
    <property type="entry name" value="AAA+_ATPase"/>
</dbReference>
<dbReference type="Gene3D" id="3.40.50.300">
    <property type="entry name" value="P-loop containing nucleotide triphosphate hydrolases"/>
    <property type="match status" value="1"/>
</dbReference>
<comment type="subcellular location">
    <subcellularLocation>
        <location evidence="1">Cell membrane</location>
        <topology evidence="1">Multi-pass membrane protein</topology>
    </subcellularLocation>
</comment>
<feature type="transmembrane region" description="Helical" evidence="11">
    <location>
        <begin position="192"/>
        <end position="211"/>
    </location>
</feature>
<evidence type="ECO:0000256" key="3">
    <source>
        <dbReference type="ARBA" id="ARBA00022448"/>
    </source>
</evidence>
<keyword evidence="6" id="KW-0547">Nucleotide-binding</keyword>
<protein>
    <submittedName>
        <fullName evidence="13">Branched-chain amino acid ABC transporter permease/ATP-binding protein</fullName>
    </submittedName>
</protein>
<comment type="caution">
    <text evidence="13">The sequence shown here is derived from an EMBL/GenBank/DDBJ whole genome shotgun (WGS) entry which is preliminary data.</text>
</comment>
<feature type="transmembrane region" description="Helical" evidence="11">
    <location>
        <begin position="59"/>
        <end position="81"/>
    </location>
</feature>
<accession>A0A1V2IEY3</accession>
<feature type="transmembrane region" description="Helical" evidence="11">
    <location>
        <begin position="504"/>
        <end position="524"/>
    </location>
</feature>
<dbReference type="Pfam" id="PF00005">
    <property type="entry name" value="ABC_tran"/>
    <property type="match status" value="1"/>
</dbReference>
<keyword evidence="7 13" id="KW-0067">ATP-binding</keyword>
<evidence type="ECO:0000256" key="10">
    <source>
        <dbReference type="ARBA" id="ARBA00023136"/>
    </source>
</evidence>
<feature type="transmembrane region" description="Helical" evidence="11">
    <location>
        <begin position="536"/>
        <end position="552"/>
    </location>
</feature>
<feature type="transmembrane region" description="Helical" evidence="11">
    <location>
        <begin position="458"/>
        <end position="476"/>
    </location>
</feature>
<gene>
    <name evidence="13" type="ORF">BL253_08390</name>
</gene>
<keyword evidence="14" id="KW-1185">Reference proteome</keyword>
<dbReference type="InterPro" id="IPR027417">
    <property type="entry name" value="P-loop_NTPase"/>
</dbReference>
<reference evidence="14" key="1">
    <citation type="submission" date="2016-10" db="EMBL/GenBank/DDBJ databases">
        <title>Frankia sp. NRRL B-16386 Genome sequencing.</title>
        <authorList>
            <person name="Ghodhbane-Gtari F."/>
            <person name="Swanson E."/>
            <person name="Gueddou A."/>
            <person name="Hezbri K."/>
            <person name="Ktari K."/>
            <person name="Nouioui I."/>
            <person name="Morris K."/>
            <person name="Simpson S."/>
            <person name="Abebe-Akele F."/>
            <person name="Thomas K."/>
            <person name="Gtari M."/>
            <person name="Tisa L.S."/>
        </authorList>
    </citation>
    <scope>NUCLEOTIDE SEQUENCE [LARGE SCALE GENOMIC DNA]</scope>
    <source>
        <strain evidence="14">NRRL B-16386</strain>
    </source>
</reference>
<dbReference type="CDD" id="cd06581">
    <property type="entry name" value="TM_PBP1_LivM_like"/>
    <property type="match status" value="1"/>
</dbReference>
<dbReference type="EMBL" id="MOMC01000015">
    <property type="protein sequence ID" value="ONH31677.1"/>
    <property type="molecule type" value="Genomic_DNA"/>
</dbReference>
<dbReference type="GO" id="GO:0005524">
    <property type="term" value="F:ATP binding"/>
    <property type="evidence" value="ECO:0007669"/>
    <property type="project" value="UniProtKB-KW"/>
</dbReference>
<dbReference type="InterPro" id="IPR003439">
    <property type="entry name" value="ABC_transporter-like_ATP-bd"/>
</dbReference>
<evidence type="ECO:0000256" key="7">
    <source>
        <dbReference type="ARBA" id="ARBA00022840"/>
    </source>
</evidence>
<dbReference type="PANTHER" id="PTHR43820:SF3">
    <property type="entry name" value="BRANCHED-CHAIN AMINO ACID TRANSPORT SYSTEM,ATP-BINDING PROTEIN"/>
    <property type="match status" value="1"/>
</dbReference>
<dbReference type="InterPro" id="IPR001851">
    <property type="entry name" value="ABC_transp_permease"/>
</dbReference>
<feature type="transmembrane region" description="Helical" evidence="11">
    <location>
        <begin position="559"/>
        <end position="576"/>
    </location>
</feature>
<feature type="transmembrane region" description="Helical" evidence="11">
    <location>
        <begin position="93"/>
        <end position="116"/>
    </location>
</feature>
<feature type="transmembrane region" description="Helical" evidence="11">
    <location>
        <begin position="34"/>
        <end position="53"/>
    </location>
</feature>
<proteinExistence type="inferred from homology"/>
<evidence type="ECO:0000313" key="13">
    <source>
        <dbReference type="EMBL" id="ONH31677.1"/>
    </source>
</evidence>
<dbReference type="Pfam" id="PF12399">
    <property type="entry name" value="BCA_ABC_TP_C"/>
    <property type="match status" value="1"/>
</dbReference>
<dbReference type="InterPro" id="IPR043428">
    <property type="entry name" value="LivM-like"/>
</dbReference>
<feature type="transmembrane region" description="Helical" evidence="11">
    <location>
        <begin position="384"/>
        <end position="405"/>
    </location>
</feature>
<feature type="transmembrane region" description="Helical" evidence="11">
    <location>
        <begin position="360"/>
        <end position="378"/>
    </location>
</feature>
<evidence type="ECO:0000256" key="2">
    <source>
        <dbReference type="ARBA" id="ARBA00005417"/>
    </source>
</evidence>
<dbReference type="Pfam" id="PF02653">
    <property type="entry name" value="BPD_transp_2"/>
    <property type="match status" value="2"/>
</dbReference>
<comment type="similarity">
    <text evidence="2">Belongs to the ABC transporter superfamily.</text>
</comment>
<evidence type="ECO:0000256" key="11">
    <source>
        <dbReference type="SAM" id="Phobius"/>
    </source>
</evidence>
<organism evidence="13 14">
    <name type="scientific">Pseudofrankia asymbiotica</name>
    <dbReference type="NCBI Taxonomy" id="1834516"/>
    <lineage>
        <taxon>Bacteria</taxon>
        <taxon>Bacillati</taxon>
        <taxon>Actinomycetota</taxon>
        <taxon>Actinomycetes</taxon>
        <taxon>Frankiales</taxon>
        <taxon>Frankiaceae</taxon>
        <taxon>Pseudofrankia</taxon>
    </lineage>
</organism>
<dbReference type="AlphaFoldDB" id="A0A1V2IEY3"/>
<evidence type="ECO:0000313" key="14">
    <source>
        <dbReference type="Proteomes" id="UP000188929"/>
    </source>
</evidence>
<name>A0A1V2IEY3_9ACTN</name>
<dbReference type="CDD" id="cd06582">
    <property type="entry name" value="TM_PBP1_LivH_like"/>
    <property type="match status" value="1"/>
</dbReference>
<dbReference type="SUPFAM" id="SSF52540">
    <property type="entry name" value="P-loop containing nucleoside triphosphate hydrolases"/>
    <property type="match status" value="1"/>
</dbReference>
<dbReference type="STRING" id="1834516.BL253_08390"/>
<dbReference type="GO" id="GO:0005886">
    <property type="term" value="C:plasma membrane"/>
    <property type="evidence" value="ECO:0007669"/>
    <property type="project" value="UniProtKB-SubCell"/>
</dbReference>
<keyword evidence="4" id="KW-1003">Cell membrane</keyword>
<keyword evidence="9 11" id="KW-1133">Transmembrane helix</keyword>
<feature type="domain" description="ABC transporter" evidence="12">
    <location>
        <begin position="641"/>
        <end position="887"/>
    </location>
</feature>
<dbReference type="InterPro" id="IPR032823">
    <property type="entry name" value="BCA_ABC_TP_C"/>
</dbReference>
<dbReference type="GO" id="GO:0015658">
    <property type="term" value="F:branched-chain amino acid transmembrane transporter activity"/>
    <property type="evidence" value="ECO:0007669"/>
    <property type="project" value="InterPro"/>
</dbReference>
<feature type="transmembrane region" description="Helical" evidence="11">
    <location>
        <begin position="412"/>
        <end position="431"/>
    </location>
</feature>
<keyword evidence="8" id="KW-0029">Amino-acid transport</keyword>
<feature type="transmembrane region" description="Helical" evidence="11">
    <location>
        <begin position="141"/>
        <end position="161"/>
    </location>
</feature>
<dbReference type="PANTHER" id="PTHR43820">
    <property type="entry name" value="HIGH-AFFINITY BRANCHED-CHAIN AMINO ACID TRANSPORT ATP-BINDING PROTEIN LIVF"/>
    <property type="match status" value="1"/>
</dbReference>
<feature type="transmembrane region" description="Helical" evidence="11">
    <location>
        <begin position="6"/>
        <end position="27"/>
    </location>
</feature>
<dbReference type="RefSeq" id="WP_076815219.1">
    <property type="nucleotide sequence ID" value="NZ_MOMC01000015.1"/>
</dbReference>
<evidence type="ECO:0000256" key="1">
    <source>
        <dbReference type="ARBA" id="ARBA00004651"/>
    </source>
</evidence>
<evidence type="ECO:0000256" key="4">
    <source>
        <dbReference type="ARBA" id="ARBA00022475"/>
    </source>
</evidence>
<feature type="transmembrane region" description="Helical" evidence="11">
    <location>
        <begin position="267"/>
        <end position="287"/>
    </location>
</feature>
<dbReference type="Proteomes" id="UP000188929">
    <property type="component" value="Unassembled WGS sequence"/>
</dbReference>
<dbReference type="GO" id="GO:0016887">
    <property type="term" value="F:ATP hydrolysis activity"/>
    <property type="evidence" value="ECO:0007669"/>
    <property type="project" value="InterPro"/>
</dbReference>
<feature type="transmembrane region" description="Helical" evidence="11">
    <location>
        <begin position="335"/>
        <end position="353"/>
    </location>
</feature>
<dbReference type="OrthoDB" id="3396710at2"/>
<dbReference type="InterPro" id="IPR052156">
    <property type="entry name" value="BCAA_Transport_ATP-bd_LivF"/>
</dbReference>
<sequence length="901" mass="95713">MDTFLPFIVAGLVTGSVLGLAGTGLVLTYKTSGIFNIGHGAIAAAAAFVFYWLHIDHGLSWWLAGLIAVFVFGPLFGLALSAMSLRLSNQRPALKVVATVGLVLLVQGLATVKYGFNSLRPQPFLPKATKIVRFGGVNITYAQLTIIAISLVAVALLYYFFRVSRTGLAMRAVVNDPDLVALHGTSPRSVQGLSWGIGASFAALSGVLIAPTAGIDSVTMTFLVVQAFGAAAVGAFSNIPLTYVGALVIGVFSNVITKFAIDAPALRGLNTALPFILLLVALMVIPKRRLDLPSRSEQPPKIPYQGPAATRVLAGVVVLALLLLGPQLFSGQLTFLTVGLTQAIVLFSLGLLVRTAGMVSLCQAVFAAIGAVTFAQLADRWDLPWVIGVLLSALIVVPVAALLALPAIRLQGLFLALATLGFGLSMEAWAYQKGWFFGTTGTGRPMPRPGGMDSDERWYYVVVAFFVVGALLMIVVHRSRLGRTLRGLSEAPLAVRTLGLNTNLLRLIVFCIAGYFAGIGGILYGSTVNYVVLGDQYYAAYYSLVLVATLALMPFREPWYAVVAVVAALVPAFWHSPNAQPWLNVLFGLSAIIIATQGGADTLPQKARDWIDRRFARKRDTGPLVAVEADPWTMPPNASGLEVRDLTIRYGGRTAVDKVSLKASVGQITGLIGPNGAGKTTMFNAASGLLTPASGQVLLQSQDVTSLNAAARGRRGLGRTFQLMQLADSLTVSENVALGIESGMAGSNPRGQVLATRAERRATLEAAEYAMELCGISDLRAVNAGQLSTGQRRLVELARCLSGPFDTLLLDEPSSGLDPVETERFGETLTRVVETRGCGILLVEHDMALVLRICAEIYVLDFGKLLFHGTPEEVRTSPVVQAAYLGSETGTRSDLIEEAVG</sequence>
<dbReference type="GO" id="GO:0015807">
    <property type="term" value="P:L-amino acid transport"/>
    <property type="evidence" value="ECO:0007669"/>
    <property type="project" value="TreeGrafter"/>
</dbReference>